<keyword evidence="3" id="KW-1185">Reference proteome</keyword>
<evidence type="ECO:0000313" key="2">
    <source>
        <dbReference type="EMBL" id="KAF2450147.1"/>
    </source>
</evidence>
<dbReference type="InterPro" id="IPR052777">
    <property type="entry name" value="Acetyltransferase_Enz"/>
</dbReference>
<proteinExistence type="predicted"/>
<evidence type="ECO:0000313" key="3">
    <source>
        <dbReference type="Proteomes" id="UP000799764"/>
    </source>
</evidence>
<dbReference type="GO" id="GO:0016747">
    <property type="term" value="F:acyltransferase activity, transferring groups other than amino-acyl groups"/>
    <property type="evidence" value="ECO:0007669"/>
    <property type="project" value="InterPro"/>
</dbReference>
<protein>
    <submittedName>
        <fullName evidence="2">GNAT family acetyltransferase</fullName>
    </submittedName>
</protein>
<name>A0A9P4PTY9_9PLEO</name>
<dbReference type="EMBL" id="MU001493">
    <property type="protein sequence ID" value="KAF2450147.1"/>
    <property type="molecule type" value="Genomic_DNA"/>
</dbReference>
<evidence type="ECO:0000259" key="1">
    <source>
        <dbReference type="PROSITE" id="PS51186"/>
    </source>
</evidence>
<dbReference type="AlphaFoldDB" id="A0A9P4PTY9"/>
<organism evidence="2 3">
    <name type="scientific">Karstenula rhodostoma CBS 690.94</name>
    <dbReference type="NCBI Taxonomy" id="1392251"/>
    <lineage>
        <taxon>Eukaryota</taxon>
        <taxon>Fungi</taxon>
        <taxon>Dikarya</taxon>
        <taxon>Ascomycota</taxon>
        <taxon>Pezizomycotina</taxon>
        <taxon>Dothideomycetes</taxon>
        <taxon>Pleosporomycetidae</taxon>
        <taxon>Pleosporales</taxon>
        <taxon>Massarineae</taxon>
        <taxon>Didymosphaeriaceae</taxon>
        <taxon>Karstenula</taxon>
    </lineage>
</organism>
<feature type="domain" description="N-acetyltransferase" evidence="1">
    <location>
        <begin position="4"/>
        <end position="163"/>
    </location>
</feature>
<sequence>MPEITITPAEFPRDREAVAALFAAYAESLRIDLSFQSFADELSQLPGKYAAEKGGTLFLAHAADASLPKVVGCVAVRAFSPPDTCELKRLYIVPEARGMGAAQRLMDAAIEKARELGYDHMLLDTLASMMAARKLYARYGFAEVDKYYDNPIAGTVFMRAALKHGDVHGDARSESATLRSA</sequence>
<reference evidence="2" key="1">
    <citation type="journal article" date="2020" name="Stud. Mycol.">
        <title>101 Dothideomycetes genomes: a test case for predicting lifestyles and emergence of pathogens.</title>
        <authorList>
            <person name="Haridas S."/>
            <person name="Albert R."/>
            <person name="Binder M."/>
            <person name="Bloem J."/>
            <person name="Labutti K."/>
            <person name="Salamov A."/>
            <person name="Andreopoulos B."/>
            <person name="Baker S."/>
            <person name="Barry K."/>
            <person name="Bills G."/>
            <person name="Bluhm B."/>
            <person name="Cannon C."/>
            <person name="Castanera R."/>
            <person name="Culley D."/>
            <person name="Daum C."/>
            <person name="Ezra D."/>
            <person name="Gonzalez J."/>
            <person name="Henrissat B."/>
            <person name="Kuo A."/>
            <person name="Liang C."/>
            <person name="Lipzen A."/>
            <person name="Lutzoni F."/>
            <person name="Magnuson J."/>
            <person name="Mondo S."/>
            <person name="Nolan M."/>
            <person name="Ohm R."/>
            <person name="Pangilinan J."/>
            <person name="Park H.-J."/>
            <person name="Ramirez L."/>
            <person name="Alfaro M."/>
            <person name="Sun H."/>
            <person name="Tritt A."/>
            <person name="Yoshinaga Y."/>
            <person name="Zwiers L.-H."/>
            <person name="Turgeon B."/>
            <person name="Goodwin S."/>
            <person name="Spatafora J."/>
            <person name="Crous P."/>
            <person name="Grigoriev I."/>
        </authorList>
    </citation>
    <scope>NUCLEOTIDE SEQUENCE</scope>
    <source>
        <strain evidence="2">CBS 690.94</strain>
    </source>
</reference>
<dbReference type="PROSITE" id="PS51186">
    <property type="entry name" value="GNAT"/>
    <property type="match status" value="1"/>
</dbReference>
<dbReference type="InterPro" id="IPR000182">
    <property type="entry name" value="GNAT_dom"/>
</dbReference>
<dbReference type="Gene3D" id="3.40.630.30">
    <property type="match status" value="1"/>
</dbReference>
<dbReference type="Pfam" id="PF00583">
    <property type="entry name" value="Acetyltransf_1"/>
    <property type="match status" value="1"/>
</dbReference>
<dbReference type="Proteomes" id="UP000799764">
    <property type="component" value="Unassembled WGS sequence"/>
</dbReference>
<accession>A0A9P4PTY9</accession>
<gene>
    <name evidence="2" type="ORF">P171DRAFT_350004</name>
</gene>
<dbReference type="InterPro" id="IPR016181">
    <property type="entry name" value="Acyl_CoA_acyltransferase"/>
</dbReference>
<dbReference type="PANTHER" id="PTHR43305">
    <property type="entry name" value="FAMILY N-ACETYLTRANSFERASE, PUTATIVE (AFU_ORTHOLOGUE AFUA_2G01380)-RELATED"/>
    <property type="match status" value="1"/>
</dbReference>
<dbReference type="PANTHER" id="PTHR43305:SF1">
    <property type="entry name" value="FAMILY N-ACETYLTRANSFERASE, PUTATIVE (AFU_ORTHOLOGUE AFUA_2G01380)-RELATED"/>
    <property type="match status" value="1"/>
</dbReference>
<comment type="caution">
    <text evidence="2">The sequence shown here is derived from an EMBL/GenBank/DDBJ whole genome shotgun (WGS) entry which is preliminary data.</text>
</comment>
<dbReference type="SUPFAM" id="SSF55729">
    <property type="entry name" value="Acyl-CoA N-acyltransferases (Nat)"/>
    <property type="match status" value="1"/>
</dbReference>
<dbReference type="OrthoDB" id="41532at2759"/>
<dbReference type="CDD" id="cd04301">
    <property type="entry name" value="NAT_SF"/>
    <property type="match status" value="1"/>
</dbReference>